<dbReference type="HOGENOM" id="CLU_2457804_0_0_1"/>
<proteinExistence type="predicted"/>
<sequence>MTGCPNPGWRRYCLWNGGFWRFWCDVWVEWRRLESSLSEEVTLSGIVGVQVVGDVRTFRVCSTFFANYADYTPMPALRVFSSTSPTSNK</sequence>
<name>W1P8I3_AMBTC</name>
<keyword evidence="2" id="KW-1185">Reference proteome</keyword>
<dbReference type="EMBL" id="KI394313">
    <property type="protein sequence ID" value="ERN03994.1"/>
    <property type="molecule type" value="Genomic_DNA"/>
</dbReference>
<organism evidence="1 2">
    <name type="scientific">Amborella trichopoda</name>
    <dbReference type="NCBI Taxonomy" id="13333"/>
    <lineage>
        <taxon>Eukaryota</taxon>
        <taxon>Viridiplantae</taxon>
        <taxon>Streptophyta</taxon>
        <taxon>Embryophyta</taxon>
        <taxon>Tracheophyta</taxon>
        <taxon>Spermatophyta</taxon>
        <taxon>Magnoliopsida</taxon>
        <taxon>Amborellales</taxon>
        <taxon>Amborellaceae</taxon>
        <taxon>Amborella</taxon>
    </lineage>
</organism>
<protein>
    <submittedName>
        <fullName evidence="1">Uncharacterized protein</fullName>
    </submittedName>
</protein>
<gene>
    <name evidence="1" type="ORF">AMTR_s00079p00144530</name>
</gene>
<dbReference type="Gramene" id="ERN03994">
    <property type="protein sequence ID" value="ERN03994"/>
    <property type="gene ID" value="AMTR_s00079p00144530"/>
</dbReference>
<evidence type="ECO:0000313" key="1">
    <source>
        <dbReference type="EMBL" id="ERN03994.1"/>
    </source>
</evidence>
<evidence type="ECO:0000313" key="2">
    <source>
        <dbReference type="Proteomes" id="UP000017836"/>
    </source>
</evidence>
<accession>W1P8I3</accession>
<dbReference type="Proteomes" id="UP000017836">
    <property type="component" value="Unassembled WGS sequence"/>
</dbReference>
<reference evidence="2" key="1">
    <citation type="journal article" date="2013" name="Science">
        <title>The Amborella genome and the evolution of flowering plants.</title>
        <authorList>
            <consortium name="Amborella Genome Project"/>
        </authorList>
    </citation>
    <scope>NUCLEOTIDE SEQUENCE [LARGE SCALE GENOMIC DNA]</scope>
</reference>
<dbReference type="AlphaFoldDB" id="W1P8I3"/>